<protein>
    <submittedName>
        <fullName evidence="1">EndoVII packaging and recombination endonuclease</fullName>
    </submittedName>
</protein>
<accession>I7KLS6</accession>
<dbReference type="EMBL" id="HE815464">
    <property type="protein sequence ID" value="CCH63623.1"/>
    <property type="molecule type" value="Genomic_DNA"/>
</dbReference>
<keyword evidence="1" id="KW-0255">Endonuclease</keyword>
<dbReference type="GO" id="GO:0004519">
    <property type="term" value="F:endonuclease activity"/>
    <property type="evidence" value="ECO:0007669"/>
    <property type="project" value="UniProtKB-KW"/>
</dbReference>
<keyword evidence="1" id="KW-0540">Nuclease</keyword>
<dbReference type="Proteomes" id="UP000050571">
    <property type="component" value="Segment"/>
</dbReference>
<gene>
    <name evidence="1" type="primary">CP21_161</name>
</gene>
<organism evidence="1 2">
    <name type="scientific">Campylobacter phage CP21</name>
    <dbReference type="NCBI Taxonomy" id="2881391"/>
    <lineage>
        <taxon>Viruses</taxon>
        <taxon>Duplodnaviria</taxon>
        <taxon>Heunggongvirae</taxon>
        <taxon>Uroviricota</taxon>
        <taxon>Caudoviricetes</taxon>
        <taxon>Connertonviridae</taxon>
        <taxon>Firehammervirus</taxon>
        <taxon>Firehammervirus CP21</taxon>
    </lineage>
</organism>
<name>I7KLS6_9CAUD</name>
<evidence type="ECO:0000313" key="1">
    <source>
        <dbReference type="EMBL" id="CCH63623.1"/>
    </source>
</evidence>
<sequence length="75" mass="9135">MLQIIWKLIQHHMYTQAKTKKLKEMFPKSLYNKLIKAIHLETKKDINYIKKKIKHTKYLSQKTKDLLISYGLYKI</sequence>
<keyword evidence="2" id="KW-1185">Reference proteome</keyword>
<dbReference type="RefSeq" id="YP_007005231.1">
    <property type="nucleotide sequence ID" value="NC_019507.1"/>
</dbReference>
<dbReference type="KEGG" id="vg:14010971"/>
<dbReference type="GeneID" id="14010971"/>
<evidence type="ECO:0000313" key="2">
    <source>
        <dbReference type="Proteomes" id="UP000050571"/>
    </source>
</evidence>
<keyword evidence="1" id="KW-0378">Hydrolase</keyword>
<proteinExistence type="predicted"/>
<reference evidence="1 2" key="1">
    <citation type="journal article" date="2012" name="J. Virol.">
        <title>The Complete Genome Sequence of Bacteriophage CP21 Reveals Modular Shuffling in Campylobacter Group II Phages.</title>
        <authorList>
            <person name="Hammerl J.A."/>
            <person name="Jackel C."/>
            <person name="Reetz J."/>
            <person name="Hertwig S."/>
        </authorList>
    </citation>
    <scope>NUCLEOTIDE SEQUENCE [LARGE SCALE GENOMIC DNA]</scope>
</reference>